<evidence type="ECO:0000313" key="4">
    <source>
        <dbReference type="Proteomes" id="UP001152797"/>
    </source>
</evidence>
<reference evidence="2" key="1">
    <citation type="submission" date="2022-10" db="EMBL/GenBank/DDBJ databases">
        <authorList>
            <person name="Chen Y."/>
            <person name="Dougan E. K."/>
            <person name="Chan C."/>
            <person name="Rhodes N."/>
            <person name="Thang M."/>
        </authorList>
    </citation>
    <scope>NUCLEOTIDE SEQUENCE</scope>
</reference>
<keyword evidence="1" id="KW-0040">ANK repeat</keyword>
<protein>
    <submittedName>
        <fullName evidence="3">Myotrophin</fullName>
    </submittedName>
</protein>
<keyword evidence="4" id="KW-1185">Reference proteome</keyword>
<gene>
    <name evidence="2" type="ORF">C1SCF055_LOCUS17382</name>
</gene>
<accession>A0A9P1CG22</accession>
<dbReference type="EMBL" id="CAMXCT020001469">
    <property type="protein sequence ID" value="CAL1143763.1"/>
    <property type="molecule type" value="Genomic_DNA"/>
</dbReference>
<proteinExistence type="predicted"/>
<evidence type="ECO:0000313" key="3">
    <source>
        <dbReference type="EMBL" id="CAL4777700.1"/>
    </source>
</evidence>
<dbReference type="EMBL" id="CAMXCT010001469">
    <property type="protein sequence ID" value="CAI3990388.1"/>
    <property type="molecule type" value="Genomic_DNA"/>
</dbReference>
<sequence length="446" mass="48892">MLLRPVRLQPPRPRGKYVVALVLSLEIWKLALSFTLWKGTLPSGLARSKSIRRSIPTPQEWLQIHLHHSAQIGAVESVEVLLKAGANLSEPSHAVPPFGATPLLRAALGGHVPVIKMLLEARADPNQLCEVFVGGALGCSSNKSIVERPIDCAMGPAGPEVVKLLRAYGSLPSSQPKPDQYKWTQLADPHKAWIASTLKIDPLPSMAKRERSRYVSVKGQPLLPEDAVNLHDDPGEELLEQMEKALASFFQTDEVILIPGGSSSRLTDLESSDWDYYFDVPGTVVTAEQRDKLLTHLCDTLSCSGKLSPRGIAIQLQVDDISLELVPLSASYFDWESVEFPRFLGSTNRSKNDASLQLFLSGNEGARVVIRELKAAFADSLVPNFLLEHLVKRVAMMSICHEPGEGFVIRWSLPGTYGLLCNIFAELASFESNLVMQPLVPPASSK</sequence>
<organism evidence="2">
    <name type="scientific">Cladocopium goreaui</name>
    <dbReference type="NCBI Taxonomy" id="2562237"/>
    <lineage>
        <taxon>Eukaryota</taxon>
        <taxon>Sar</taxon>
        <taxon>Alveolata</taxon>
        <taxon>Dinophyceae</taxon>
        <taxon>Suessiales</taxon>
        <taxon>Symbiodiniaceae</taxon>
        <taxon>Cladocopium</taxon>
    </lineage>
</organism>
<name>A0A9P1CG22_9DINO</name>
<dbReference type="PROSITE" id="PS50088">
    <property type="entry name" value="ANK_REPEAT"/>
    <property type="match status" value="1"/>
</dbReference>
<reference evidence="3 4" key="2">
    <citation type="submission" date="2024-05" db="EMBL/GenBank/DDBJ databases">
        <authorList>
            <person name="Chen Y."/>
            <person name="Shah S."/>
            <person name="Dougan E. K."/>
            <person name="Thang M."/>
            <person name="Chan C."/>
        </authorList>
    </citation>
    <scope>NUCLEOTIDE SEQUENCE [LARGE SCALE GENOMIC DNA]</scope>
</reference>
<evidence type="ECO:0000256" key="1">
    <source>
        <dbReference type="PROSITE-ProRule" id="PRU00023"/>
    </source>
</evidence>
<evidence type="ECO:0000313" key="2">
    <source>
        <dbReference type="EMBL" id="CAI3990388.1"/>
    </source>
</evidence>
<feature type="repeat" description="ANK" evidence="1">
    <location>
        <begin position="98"/>
        <end position="130"/>
    </location>
</feature>
<dbReference type="OrthoDB" id="411517at2759"/>
<dbReference type="InterPro" id="IPR002110">
    <property type="entry name" value="Ankyrin_rpt"/>
</dbReference>
<dbReference type="PROSITE" id="PS50297">
    <property type="entry name" value="ANK_REP_REGION"/>
    <property type="match status" value="1"/>
</dbReference>
<comment type="caution">
    <text evidence="2">The sequence shown here is derived from an EMBL/GenBank/DDBJ whole genome shotgun (WGS) entry which is preliminary data.</text>
</comment>
<dbReference type="SUPFAM" id="SSF48403">
    <property type="entry name" value="Ankyrin repeat"/>
    <property type="match status" value="1"/>
</dbReference>
<dbReference type="InterPro" id="IPR036770">
    <property type="entry name" value="Ankyrin_rpt-contain_sf"/>
</dbReference>
<dbReference type="Pfam" id="PF12796">
    <property type="entry name" value="Ank_2"/>
    <property type="match status" value="1"/>
</dbReference>
<dbReference type="Gene3D" id="1.25.40.20">
    <property type="entry name" value="Ankyrin repeat-containing domain"/>
    <property type="match status" value="1"/>
</dbReference>
<dbReference type="Proteomes" id="UP001152797">
    <property type="component" value="Unassembled WGS sequence"/>
</dbReference>
<dbReference type="AlphaFoldDB" id="A0A9P1CG22"/>
<dbReference type="SMART" id="SM00248">
    <property type="entry name" value="ANK"/>
    <property type="match status" value="2"/>
</dbReference>
<dbReference type="EMBL" id="CAMXCT030001469">
    <property type="protein sequence ID" value="CAL4777700.1"/>
    <property type="molecule type" value="Genomic_DNA"/>
</dbReference>